<dbReference type="InterPro" id="IPR050085">
    <property type="entry name" value="AGPR"/>
</dbReference>
<name>A0ABN8G3D6_9BACL</name>
<feature type="domain" description="Semialdehyde dehydrogenase NAD-binding" evidence="7">
    <location>
        <begin position="4"/>
        <end position="105"/>
    </location>
</feature>
<evidence type="ECO:0000256" key="3">
    <source>
        <dbReference type="ARBA" id="ARBA00022605"/>
    </source>
</evidence>
<sequence>MKYKIFVDGQEGTTGLKIHDYLSGISNIEVIKIESEKRRDSEARRDLINEADVVFLCLPDSASRDSVSMVSNNKTRIIDASTAFRTNQEWTYGLPELHKNQRGKIQHSSRVSVPGCHATGFILAIQPLIAEGIIPRDYPASCYSLTGYSGGGKGLISEYQSSNREQLSAPRPYALNLNHKHLPEMQLYSGLHAAPIFTPIVGNYYQGDAVTIPLFPGMFLKHVTARDIQELLASYYEEERFIRVMPYDSEAYLEDGFFNLMACNHTNYLDIFVFGHKDRIVLVSRFDNLGKGASGAAIQNMNIMLGFDEGAGLE</sequence>
<dbReference type="InterPro" id="IPR010136">
    <property type="entry name" value="AGPR_type-2"/>
</dbReference>
<feature type="active site" evidence="6">
    <location>
        <position position="116"/>
    </location>
</feature>
<dbReference type="Gene3D" id="3.30.360.10">
    <property type="entry name" value="Dihydrodipicolinate Reductase, domain 2"/>
    <property type="match status" value="1"/>
</dbReference>
<evidence type="ECO:0000313" key="9">
    <source>
        <dbReference type="Proteomes" id="UP000838686"/>
    </source>
</evidence>
<dbReference type="SUPFAM" id="SSF55347">
    <property type="entry name" value="Glyceraldehyde-3-phosphate dehydrogenase-like, C-terminal domain"/>
    <property type="match status" value="1"/>
</dbReference>
<protein>
    <recommendedName>
        <fullName evidence="6">N-acetyl-gamma-glutamyl-phosphate reductase</fullName>
        <shortName evidence="6">AGPR</shortName>
        <ecNumber evidence="6">1.2.1.38</ecNumber>
    </recommendedName>
    <alternativeName>
        <fullName evidence="6">N-acetyl-glutamate semialdehyde dehydrogenase</fullName>
        <shortName evidence="6">NAGSA dehydrogenase</shortName>
    </alternativeName>
</protein>
<dbReference type="PANTHER" id="PTHR32338">
    <property type="entry name" value="N-ACETYL-GAMMA-GLUTAMYL-PHOSPHATE REDUCTASE, CHLOROPLASTIC-RELATED-RELATED"/>
    <property type="match status" value="1"/>
</dbReference>
<dbReference type="Gene3D" id="3.40.50.720">
    <property type="entry name" value="NAD(P)-binding Rossmann-like Domain"/>
    <property type="match status" value="1"/>
</dbReference>
<dbReference type="SMART" id="SM00859">
    <property type="entry name" value="Semialdhyde_dh"/>
    <property type="match status" value="1"/>
</dbReference>
<dbReference type="PANTHER" id="PTHR32338:SF10">
    <property type="entry name" value="N-ACETYL-GAMMA-GLUTAMYL-PHOSPHATE REDUCTASE, CHLOROPLASTIC-RELATED"/>
    <property type="match status" value="1"/>
</dbReference>
<comment type="pathway">
    <text evidence="6">Amino-acid biosynthesis; L-arginine biosynthesis; N(2)-acetyl-L-ornithine from L-glutamate: step 3/4.</text>
</comment>
<accession>A0ABN8G3D6</accession>
<dbReference type="CDD" id="cd23935">
    <property type="entry name" value="AGPR_2_C"/>
    <property type="match status" value="1"/>
</dbReference>
<dbReference type="Pfam" id="PF22698">
    <property type="entry name" value="Semialdhyde_dhC_1"/>
    <property type="match status" value="1"/>
</dbReference>
<keyword evidence="1 6" id="KW-0963">Cytoplasm</keyword>
<keyword evidence="4 6" id="KW-0521">NADP</keyword>
<dbReference type="EMBL" id="CAKMMF010000005">
    <property type="protein sequence ID" value="CAH1198830.1"/>
    <property type="molecule type" value="Genomic_DNA"/>
</dbReference>
<dbReference type="GO" id="GO:0003942">
    <property type="term" value="F:N-acetyl-gamma-glutamyl-phosphate reductase activity"/>
    <property type="evidence" value="ECO:0007669"/>
    <property type="project" value="UniProtKB-EC"/>
</dbReference>
<reference evidence="8" key="1">
    <citation type="submission" date="2022-01" db="EMBL/GenBank/DDBJ databases">
        <authorList>
            <person name="Criscuolo A."/>
        </authorList>
    </citation>
    <scope>NUCLEOTIDE SEQUENCE</scope>
    <source>
        <strain evidence="8">CIP111893</strain>
    </source>
</reference>
<proteinExistence type="inferred from homology"/>
<dbReference type="HAMAP" id="MF_01110">
    <property type="entry name" value="ArgC_type2"/>
    <property type="match status" value="1"/>
</dbReference>
<comment type="similarity">
    <text evidence="6">Belongs to the NAGSA dehydrogenase family. Type 2 subfamily.</text>
</comment>
<evidence type="ECO:0000256" key="2">
    <source>
        <dbReference type="ARBA" id="ARBA00022571"/>
    </source>
</evidence>
<evidence type="ECO:0000313" key="8">
    <source>
        <dbReference type="EMBL" id="CAH1198830.1"/>
    </source>
</evidence>
<gene>
    <name evidence="8" type="primary">argC_2</name>
    <name evidence="6" type="synonym">argC</name>
    <name evidence="8" type="ORF">PAECIP111893_01123</name>
</gene>
<dbReference type="InterPro" id="IPR000534">
    <property type="entry name" value="Semialdehyde_DH_NAD-bd"/>
</dbReference>
<evidence type="ECO:0000256" key="4">
    <source>
        <dbReference type="ARBA" id="ARBA00022857"/>
    </source>
</evidence>
<dbReference type="SUPFAM" id="SSF51735">
    <property type="entry name" value="NAD(P)-binding Rossmann-fold domains"/>
    <property type="match status" value="1"/>
</dbReference>
<dbReference type="CDD" id="cd17896">
    <property type="entry name" value="AGPR_2_N"/>
    <property type="match status" value="1"/>
</dbReference>
<dbReference type="Pfam" id="PF01118">
    <property type="entry name" value="Semialdhyde_dh"/>
    <property type="match status" value="1"/>
</dbReference>
<evidence type="ECO:0000256" key="5">
    <source>
        <dbReference type="ARBA" id="ARBA00023002"/>
    </source>
</evidence>
<dbReference type="Proteomes" id="UP000838686">
    <property type="component" value="Unassembled WGS sequence"/>
</dbReference>
<keyword evidence="5 6" id="KW-0560">Oxidoreductase</keyword>
<keyword evidence="3 6" id="KW-0028">Amino-acid biosynthesis</keyword>
<organism evidence="8 9">
    <name type="scientific">Paenibacillus plantiphilus</name>
    <dbReference type="NCBI Taxonomy" id="2905650"/>
    <lineage>
        <taxon>Bacteria</taxon>
        <taxon>Bacillati</taxon>
        <taxon>Bacillota</taxon>
        <taxon>Bacilli</taxon>
        <taxon>Bacillales</taxon>
        <taxon>Paenibacillaceae</taxon>
        <taxon>Paenibacillus</taxon>
    </lineage>
</organism>
<comment type="subcellular location">
    <subcellularLocation>
        <location evidence="6">Cytoplasm</location>
    </subcellularLocation>
</comment>
<dbReference type="NCBIfam" id="TIGR01851">
    <property type="entry name" value="argC_other"/>
    <property type="match status" value="1"/>
</dbReference>
<dbReference type="InterPro" id="IPR058924">
    <property type="entry name" value="AGPR_dimerisation_dom"/>
</dbReference>
<comment type="function">
    <text evidence="6">Catalyzes the NADPH-dependent reduction of N-acetyl-5-glutamyl phosphate to yield N-acetyl-L-glutamate 5-semialdehyde.</text>
</comment>
<comment type="caution">
    <text evidence="8">The sequence shown here is derived from an EMBL/GenBank/DDBJ whole genome shotgun (WGS) entry which is preliminary data.</text>
</comment>
<evidence type="ECO:0000256" key="1">
    <source>
        <dbReference type="ARBA" id="ARBA00022490"/>
    </source>
</evidence>
<dbReference type="EC" id="1.2.1.38" evidence="6"/>
<evidence type="ECO:0000256" key="6">
    <source>
        <dbReference type="HAMAP-Rule" id="MF_01110"/>
    </source>
</evidence>
<dbReference type="RefSeq" id="WP_236339490.1">
    <property type="nucleotide sequence ID" value="NZ_CAKMMF010000005.1"/>
</dbReference>
<keyword evidence="9" id="KW-1185">Reference proteome</keyword>
<evidence type="ECO:0000259" key="7">
    <source>
        <dbReference type="SMART" id="SM00859"/>
    </source>
</evidence>
<dbReference type="InterPro" id="IPR036291">
    <property type="entry name" value="NAD(P)-bd_dom_sf"/>
</dbReference>
<keyword evidence="2 6" id="KW-0055">Arginine biosynthesis</keyword>
<comment type="catalytic activity">
    <reaction evidence="6">
        <text>N-acetyl-L-glutamate 5-semialdehyde + phosphate + NADP(+) = N-acetyl-L-glutamyl 5-phosphate + NADPH + H(+)</text>
        <dbReference type="Rhea" id="RHEA:21588"/>
        <dbReference type="ChEBI" id="CHEBI:15378"/>
        <dbReference type="ChEBI" id="CHEBI:29123"/>
        <dbReference type="ChEBI" id="CHEBI:43474"/>
        <dbReference type="ChEBI" id="CHEBI:57783"/>
        <dbReference type="ChEBI" id="CHEBI:57936"/>
        <dbReference type="ChEBI" id="CHEBI:58349"/>
        <dbReference type="EC" id="1.2.1.38"/>
    </reaction>
</comment>